<organism evidence="2 3">
    <name type="scientific">Candidatus Neomicrothrix subdominans</name>
    <dbReference type="NCBI Taxonomy" id="2954438"/>
    <lineage>
        <taxon>Bacteria</taxon>
        <taxon>Bacillati</taxon>
        <taxon>Actinomycetota</taxon>
        <taxon>Acidimicrobiia</taxon>
        <taxon>Acidimicrobiales</taxon>
        <taxon>Microthrixaceae</taxon>
        <taxon>Candidatus Neomicrothrix</taxon>
    </lineage>
</organism>
<dbReference type="InterPro" id="IPR050378">
    <property type="entry name" value="Metallo-dep_Hydrolases_sf"/>
</dbReference>
<dbReference type="Gene3D" id="3.20.20.140">
    <property type="entry name" value="Metal-dependent hydrolases"/>
    <property type="match status" value="1"/>
</dbReference>
<dbReference type="InterPro" id="IPR013108">
    <property type="entry name" value="Amidohydro_3"/>
</dbReference>
<dbReference type="Pfam" id="PF07969">
    <property type="entry name" value="Amidohydro_3"/>
    <property type="match status" value="1"/>
</dbReference>
<dbReference type="SUPFAM" id="SSF51338">
    <property type="entry name" value="Composite domain of metallo-dependent hydrolases"/>
    <property type="match status" value="1"/>
</dbReference>
<accession>A0A936TGP0</accession>
<gene>
    <name evidence="2" type="ORF">IPN02_19895</name>
</gene>
<reference evidence="2 3" key="1">
    <citation type="submission" date="2020-10" db="EMBL/GenBank/DDBJ databases">
        <title>Connecting structure to function with the recovery of over 1000 high-quality activated sludge metagenome-assembled genomes encoding full-length rRNA genes using long-read sequencing.</title>
        <authorList>
            <person name="Singleton C.M."/>
            <person name="Petriglieri F."/>
            <person name="Kristensen J.M."/>
            <person name="Kirkegaard R.H."/>
            <person name="Michaelsen T.Y."/>
            <person name="Andersen M.H."/>
            <person name="Karst S.M."/>
            <person name="Dueholm M.S."/>
            <person name="Nielsen P.H."/>
            <person name="Albertsen M."/>
        </authorList>
    </citation>
    <scope>NUCLEOTIDE SEQUENCE [LARGE SCALE GENOMIC DNA]</scope>
    <source>
        <strain evidence="2">Lyne_18-Q3-R50-59_MAXAC.006</strain>
    </source>
</reference>
<dbReference type="PANTHER" id="PTHR11647">
    <property type="entry name" value="HYDRANTOINASE/DIHYDROPYRIMIDINASE FAMILY MEMBER"/>
    <property type="match status" value="1"/>
</dbReference>
<dbReference type="InterPro" id="IPR032466">
    <property type="entry name" value="Metal_Hydrolase"/>
</dbReference>
<evidence type="ECO:0000259" key="1">
    <source>
        <dbReference type="Pfam" id="PF07969"/>
    </source>
</evidence>
<dbReference type="Gene3D" id="2.30.40.10">
    <property type="entry name" value="Urease, subunit C, domain 1"/>
    <property type="match status" value="1"/>
</dbReference>
<proteinExistence type="predicted"/>
<dbReference type="EMBL" id="JADJZA010000011">
    <property type="protein sequence ID" value="MBK9299039.1"/>
    <property type="molecule type" value="Genomic_DNA"/>
</dbReference>
<dbReference type="GO" id="GO:0005829">
    <property type="term" value="C:cytosol"/>
    <property type="evidence" value="ECO:0007669"/>
    <property type="project" value="TreeGrafter"/>
</dbReference>
<protein>
    <submittedName>
        <fullName evidence="2">Amidohydrolase family protein</fullName>
    </submittedName>
</protein>
<dbReference type="AlphaFoldDB" id="A0A936TGP0"/>
<feature type="domain" description="Amidohydrolase 3" evidence="1">
    <location>
        <begin position="45"/>
        <end position="554"/>
    </location>
</feature>
<dbReference type="InterPro" id="IPR011059">
    <property type="entry name" value="Metal-dep_hydrolase_composite"/>
</dbReference>
<dbReference type="GO" id="GO:0016812">
    <property type="term" value="F:hydrolase activity, acting on carbon-nitrogen (but not peptide) bonds, in cyclic amides"/>
    <property type="evidence" value="ECO:0007669"/>
    <property type="project" value="TreeGrafter"/>
</dbReference>
<dbReference type="PANTHER" id="PTHR11647:SF1">
    <property type="entry name" value="COLLAPSIN RESPONSE MEDIATOR PROTEIN"/>
    <property type="match status" value="1"/>
</dbReference>
<evidence type="ECO:0000313" key="2">
    <source>
        <dbReference type="EMBL" id="MBK9299039.1"/>
    </source>
</evidence>
<name>A0A936TGP0_9ACTN</name>
<dbReference type="Proteomes" id="UP000727993">
    <property type="component" value="Unassembled WGS sequence"/>
</dbReference>
<dbReference type="SUPFAM" id="SSF51556">
    <property type="entry name" value="Metallo-dependent hydrolases"/>
    <property type="match status" value="1"/>
</dbReference>
<sequence>MRTIIRNGTLYDGELAAPKRADVLIADDGTVEAIGVALAAPDDAEVIDAEGCWVTPGFLDIHTHYDAELEIAPALSESLRHGVTTTLIGSCGLSLVVGEPEDLADTFCRVEGIPRDIVLPMLEDIVDWKGPAEYVDHLSSLPLGPNVVGMAGHSTLRTHVLGMERSLDRTVRPDQGELDAMSRLVSEGMEAGLLGMSVNLLPWDKMGGERFRSRPTPSVFARFAEYRRLTEPIRAGDGVFQAIPNLQTRWSFGPILDMSRPRDGRALRTSMLTMMDAPPAMGAYRALGAVANLYNSKLGAHVRFQALPTPFDVYTDGIENPVFEEFGAGTEALHLEDVDARRQLMGAPGYQQMFRKQWTSKVAPRAYHRNLSEARIVSAPDTSLDGRTFAEVAAQRGADPLDTFLDLQATYGNDLRWYTVIANANPGHLQSIVSHPAAMIGFSDAGAHLRNMAFYNFPLRMLKRVRDAELAGAPFMSVQQAVHKLTADIADFHRIDAGRLAVGKRADVVVIDPERLDDSVEEVHEQQMVGFGDLDRLVRRNDDTVRAVLVNGRVAWRGGIPAADLGTARHYGQFLPLGG</sequence>
<evidence type="ECO:0000313" key="3">
    <source>
        <dbReference type="Proteomes" id="UP000727993"/>
    </source>
</evidence>
<comment type="caution">
    <text evidence="2">The sequence shown here is derived from an EMBL/GenBank/DDBJ whole genome shotgun (WGS) entry which is preliminary data.</text>
</comment>